<name>A0A177LAX6_9BACI</name>
<protein>
    <recommendedName>
        <fullName evidence="8">EamA domain-containing protein</fullName>
    </recommendedName>
</protein>
<gene>
    <name evidence="9" type="ORF">AWH49_09620</name>
</gene>
<organism evidence="9 10">
    <name type="scientific">Domibacillus aminovorans</name>
    <dbReference type="NCBI Taxonomy" id="29332"/>
    <lineage>
        <taxon>Bacteria</taxon>
        <taxon>Bacillati</taxon>
        <taxon>Bacillota</taxon>
        <taxon>Bacilli</taxon>
        <taxon>Bacillales</taxon>
        <taxon>Bacillaceae</taxon>
        <taxon>Domibacillus</taxon>
    </lineage>
</organism>
<feature type="transmembrane region" description="Helical" evidence="7">
    <location>
        <begin position="212"/>
        <end position="231"/>
    </location>
</feature>
<evidence type="ECO:0000256" key="7">
    <source>
        <dbReference type="SAM" id="Phobius"/>
    </source>
</evidence>
<feature type="transmembrane region" description="Helical" evidence="7">
    <location>
        <begin position="149"/>
        <end position="169"/>
    </location>
</feature>
<sequence>MGKFSTRSSIAIAFLILIWSISWSIYKIALPYTPPILFAGMRALIGGVLLAIFLIPTWKKIKWRENWIRYCLSALLNAILFYGFQTIGLMYLPGGLFSVLVYFQPVLIGLFAWVWLGEQMSRLKIIGLIVGFLGILTISTDGLTGEVSITGVIIALLTAITWALGTIYVKKESKQVDSLWMIALQFTIGGAILTSIGAGVEGFSNIIWSREYLFGLGFGATFGIPIAFVLYFTLINSGDASSVASFTFLVPLIAVLVGTVFMNEPFSITLFAGLILIILSIGFVNYSGESSNKQVNTMERTKEIG</sequence>
<feature type="transmembrane region" description="Helical" evidence="7">
    <location>
        <begin position="67"/>
        <end position="84"/>
    </location>
</feature>
<reference evidence="9 10" key="1">
    <citation type="submission" date="2016-01" db="EMBL/GenBank/DDBJ databases">
        <title>Investigation of taxonomic status of Bacillus aminovorans.</title>
        <authorList>
            <person name="Verma A."/>
            <person name="Pal Y."/>
            <person name="Krishnamurthi S."/>
        </authorList>
    </citation>
    <scope>NUCLEOTIDE SEQUENCE [LARGE SCALE GENOMIC DNA]</scope>
    <source>
        <strain evidence="9 10">DSM 1314</strain>
    </source>
</reference>
<comment type="subcellular location">
    <subcellularLocation>
        <location evidence="1">Cell membrane</location>
        <topology evidence="1">Multi-pass membrane protein</topology>
    </subcellularLocation>
</comment>
<dbReference type="Proteomes" id="UP000076935">
    <property type="component" value="Unassembled WGS sequence"/>
</dbReference>
<keyword evidence="10" id="KW-1185">Reference proteome</keyword>
<keyword evidence="6 7" id="KW-0472">Membrane</keyword>
<evidence type="ECO:0000256" key="3">
    <source>
        <dbReference type="ARBA" id="ARBA00022475"/>
    </source>
</evidence>
<dbReference type="InterPro" id="IPR000620">
    <property type="entry name" value="EamA_dom"/>
</dbReference>
<feature type="transmembrane region" description="Helical" evidence="7">
    <location>
        <begin position="123"/>
        <end position="143"/>
    </location>
</feature>
<dbReference type="PANTHER" id="PTHR32322">
    <property type="entry name" value="INNER MEMBRANE TRANSPORTER"/>
    <property type="match status" value="1"/>
</dbReference>
<accession>A0A177LAX6</accession>
<dbReference type="InterPro" id="IPR050638">
    <property type="entry name" value="AA-Vitamin_Transporters"/>
</dbReference>
<feature type="transmembrane region" description="Helical" evidence="7">
    <location>
        <begin position="268"/>
        <end position="288"/>
    </location>
</feature>
<dbReference type="AlphaFoldDB" id="A0A177LAX6"/>
<feature type="transmembrane region" description="Helical" evidence="7">
    <location>
        <begin position="243"/>
        <end position="262"/>
    </location>
</feature>
<evidence type="ECO:0000313" key="10">
    <source>
        <dbReference type="Proteomes" id="UP000076935"/>
    </source>
</evidence>
<keyword evidence="5 7" id="KW-1133">Transmembrane helix</keyword>
<evidence type="ECO:0000256" key="2">
    <source>
        <dbReference type="ARBA" id="ARBA00007362"/>
    </source>
</evidence>
<dbReference type="Pfam" id="PF00892">
    <property type="entry name" value="EamA"/>
    <property type="match status" value="2"/>
</dbReference>
<evidence type="ECO:0000256" key="4">
    <source>
        <dbReference type="ARBA" id="ARBA00022692"/>
    </source>
</evidence>
<feature type="domain" description="EamA" evidence="8">
    <location>
        <begin position="11"/>
        <end position="139"/>
    </location>
</feature>
<evidence type="ECO:0000256" key="1">
    <source>
        <dbReference type="ARBA" id="ARBA00004651"/>
    </source>
</evidence>
<feature type="transmembrane region" description="Helical" evidence="7">
    <location>
        <begin position="12"/>
        <end position="30"/>
    </location>
</feature>
<feature type="domain" description="EamA" evidence="8">
    <location>
        <begin position="150"/>
        <end position="285"/>
    </location>
</feature>
<evidence type="ECO:0000256" key="6">
    <source>
        <dbReference type="ARBA" id="ARBA00023136"/>
    </source>
</evidence>
<evidence type="ECO:0000256" key="5">
    <source>
        <dbReference type="ARBA" id="ARBA00022989"/>
    </source>
</evidence>
<keyword evidence="3" id="KW-1003">Cell membrane</keyword>
<comment type="caution">
    <text evidence="9">The sequence shown here is derived from an EMBL/GenBank/DDBJ whole genome shotgun (WGS) entry which is preliminary data.</text>
</comment>
<feature type="transmembrane region" description="Helical" evidence="7">
    <location>
        <begin position="36"/>
        <end position="55"/>
    </location>
</feature>
<dbReference type="EMBL" id="LQWY01000007">
    <property type="protein sequence ID" value="OAH62442.1"/>
    <property type="molecule type" value="Genomic_DNA"/>
</dbReference>
<keyword evidence="4 7" id="KW-0812">Transmembrane</keyword>
<comment type="similarity">
    <text evidence="2">Belongs to the EamA transporter family.</text>
</comment>
<dbReference type="PANTHER" id="PTHR32322:SF18">
    <property type="entry name" value="S-ADENOSYLMETHIONINE_S-ADENOSYLHOMOCYSTEINE TRANSPORTER"/>
    <property type="match status" value="1"/>
</dbReference>
<dbReference type="GO" id="GO:0005886">
    <property type="term" value="C:plasma membrane"/>
    <property type="evidence" value="ECO:0007669"/>
    <property type="project" value="UniProtKB-SubCell"/>
</dbReference>
<dbReference type="InterPro" id="IPR037185">
    <property type="entry name" value="EmrE-like"/>
</dbReference>
<proteinExistence type="inferred from homology"/>
<dbReference type="SUPFAM" id="SSF103481">
    <property type="entry name" value="Multidrug resistance efflux transporter EmrE"/>
    <property type="match status" value="2"/>
</dbReference>
<dbReference type="RefSeq" id="WP_063964721.1">
    <property type="nucleotide sequence ID" value="NZ_JBCNAN010000026.1"/>
</dbReference>
<feature type="transmembrane region" description="Helical" evidence="7">
    <location>
        <begin position="181"/>
        <end position="200"/>
    </location>
</feature>
<evidence type="ECO:0000313" key="9">
    <source>
        <dbReference type="EMBL" id="OAH62442.1"/>
    </source>
</evidence>
<feature type="transmembrane region" description="Helical" evidence="7">
    <location>
        <begin position="96"/>
        <end position="116"/>
    </location>
</feature>
<evidence type="ECO:0000259" key="8">
    <source>
        <dbReference type="Pfam" id="PF00892"/>
    </source>
</evidence>